<comment type="catalytic activity">
    <reaction evidence="10 11">
        <text>L-histidinol phosphate + 2-oxoglutarate = 3-(imidazol-4-yl)-2-oxopropyl phosphate + L-glutamate</text>
        <dbReference type="Rhea" id="RHEA:23744"/>
        <dbReference type="ChEBI" id="CHEBI:16810"/>
        <dbReference type="ChEBI" id="CHEBI:29985"/>
        <dbReference type="ChEBI" id="CHEBI:57766"/>
        <dbReference type="ChEBI" id="CHEBI:57980"/>
        <dbReference type="EC" id="2.6.1.9"/>
    </reaction>
</comment>
<comment type="similarity">
    <text evidence="3 11">Belongs to the class-II pyridoxal-phosphate-dependent aminotransferase family. Histidinol-phosphate aminotransferase subfamily.</text>
</comment>
<keyword evidence="6 11" id="KW-0028">Amino-acid biosynthesis</keyword>
<dbReference type="RefSeq" id="WP_377918781.1">
    <property type="nucleotide sequence ID" value="NZ_JBHRZT010000073.1"/>
</dbReference>
<dbReference type="PANTHER" id="PTHR43643">
    <property type="entry name" value="HISTIDINOL-PHOSPHATE AMINOTRANSFERASE 2"/>
    <property type="match status" value="1"/>
</dbReference>
<organism evidence="13 14">
    <name type="scientific">Bacillus songklensis</name>
    <dbReference type="NCBI Taxonomy" id="1069116"/>
    <lineage>
        <taxon>Bacteria</taxon>
        <taxon>Bacillati</taxon>
        <taxon>Bacillota</taxon>
        <taxon>Bacilli</taxon>
        <taxon>Bacillales</taxon>
        <taxon>Bacillaceae</taxon>
        <taxon>Bacillus</taxon>
    </lineage>
</organism>
<evidence type="ECO:0000256" key="8">
    <source>
        <dbReference type="ARBA" id="ARBA00022898"/>
    </source>
</evidence>
<feature type="domain" description="Aminotransferase class I/classII large" evidence="12">
    <location>
        <begin position="38"/>
        <end position="363"/>
    </location>
</feature>
<feature type="modified residue" description="N6-(pyridoxal phosphate)lysine" evidence="11">
    <location>
        <position position="230"/>
    </location>
</feature>
<dbReference type="EC" id="2.6.1.9" evidence="11"/>
<evidence type="ECO:0000256" key="3">
    <source>
        <dbReference type="ARBA" id="ARBA00007970"/>
    </source>
</evidence>
<reference evidence="14" key="1">
    <citation type="journal article" date="2019" name="Int. J. Syst. Evol. Microbiol.">
        <title>The Global Catalogue of Microorganisms (GCM) 10K type strain sequencing project: providing services to taxonomists for standard genome sequencing and annotation.</title>
        <authorList>
            <consortium name="The Broad Institute Genomics Platform"/>
            <consortium name="The Broad Institute Genome Sequencing Center for Infectious Disease"/>
            <person name="Wu L."/>
            <person name="Ma J."/>
        </authorList>
    </citation>
    <scope>NUCLEOTIDE SEQUENCE [LARGE SCALE GENOMIC DNA]</scope>
    <source>
        <strain evidence="14">CCUG 61889</strain>
    </source>
</reference>
<dbReference type="InterPro" id="IPR004839">
    <property type="entry name" value="Aminotransferase_I/II_large"/>
</dbReference>
<comment type="caution">
    <text evidence="13">The sequence shown here is derived from an EMBL/GenBank/DDBJ whole genome shotgun (WGS) entry which is preliminary data.</text>
</comment>
<gene>
    <name evidence="11 13" type="primary">hisC</name>
    <name evidence="13" type="ORF">ACFOU2_23850</name>
</gene>
<keyword evidence="7 11" id="KW-0808">Transferase</keyword>
<dbReference type="InterPro" id="IPR015422">
    <property type="entry name" value="PyrdxlP-dep_Trfase_small"/>
</dbReference>
<dbReference type="Gene3D" id="3.90.1150.10">
    <property type="entry name" value="Aspartate Aminotransferase, domain 1"/>
    <property type="match status" value="1"/>
</dbReference>
<keyword evidence="14" id="KW-1185">Reference proteome</keyword>
<sequence>MNIQSVVRNVYPNLTPYICQLADLPIEELKEALQKETVYKLSFNENPLGPSPKALKAMGEALQSLNLYPSSKGEKLQEAIAQREGVQRDQVLLSNGADEMINLAAQTFLEPGDEVVIPAVTFVQYEAAAHLMGAVPVKVPMTGKLEIDLEGIIQAITTETKMICLCNPNNPTGAIISDKQMGAFLKRVPKDVVVIIDEAYYEYADSSEFSTAVKYIKNHENVLVVRTFSKIYSLAAARIGYGIGNETLVEAIHHVRPPFNVNAIAQAGALASLNDQEHVQVSKQLNEKGKQLLYETFEQLGFEYVKTNGNFVYVDTKIDSDHLFQELAKKGVIVRILKGYGLPASLRVSVGAEEEVKAFIQALNEIL</sequence>
<evidence type="ECO:0000256" key="2">
    <source>
        <dbReference type="ARBA" id="ARBA00005011"/>
    </source>
</evidence>
<name>A0ABV8B999_9BACI</name>
<comment type="subunit">
    <text evidence="4 11">Homodimer.</text>
</comment>
<proteinExistence type="inferred from homology"/>
<evidence type="ECO:0000256" key="5">
    <source>
        <dbReference type="ARBA" id="ARBA00022576"/>
    </source>
</evidence>
<evidence type="ECO:0000256" key="9">
    <source>
        <dbReference type="ARBA" id="ARBA00023102"/>
    </source>
</evidence>
<keyword evidence="5 11" id="KW-0032">Aminotransferase</keyword>
<evidence type="ECO:0000256" key="4">
    <source>
        <dbReference type="ARBA" id="ARBA00011738"/>
    </source>
</evidence>
<evidence type="ECO:0000313" key="14">
    <source>
        <dbReference type="Proteomes" id="UP001595752"/>
    </source>
</evidence>
<dbReference type="NCBIfam" id="TIGR01141">
    <property type="entry name" value="hisC"/>
    <property type="match status" value="1"/>
</dbReference>
<protein>
    <recommendedName>
        <fullName evidence="11">Histidinol-phosphate aminotransferase</fullName>
        <ecNumber evidence="11">2.6.1.9</ecNumber>
    </recommendedName>
    <alternativeName>
        <fullName evidence="11">Imidazole acetol-phosphate transaminase</fullName>
    </alternativeName>
</protein>
<comment type="cofactor">
    <cofactor evidence="1 11">
        <name>pyridoxal 5'-phosphate</name>
        <dbReference type="ChEBI" id="CHEBI:597326"/>
    </cofactor>
</comment>
<dbReference type="HAMAP" id="MF_01023">
    <property type="entry name" value="HisC_aminotrans_2"/>
    <property type="match status" value="1"/>
</dbReference>
<dbReference type="CDD" id="cd00609">
    <property type="entry name" value="AAT_like"/>
    <property type="match status" value="1"/>
</dbReference>
<dbReference type="InterPro" id="IPR050106">
    <property type="entry name" value="HistidinolP_aminotransfase"/>
</dbReference>
<keyword evidence="9 11" id="KW-0368">Histidine biosynthesis</keyword>
<dbReference type="EMBL" id="JBHRZT010000073">
    <property type="protein sequence ID" value="MFC3886355.1"/>
    <property type="molecule type" value="Genomic_DNA"/>
</dbReference>
<evidence type="ECO:0000256" key="7">
    <source>
        <dbReference type="ARBA" id="ARBA00022679"/>
    </source>
</evidence>
<dbReference type="InterPro" id="IPR015421">
    <property type="entry name" value="PyrdxlP-dep_Trfase_major"/>
</dbReference>
<dbReference type="InterPro" id="IPR005861">
    <property type="entry name" value="HisP_aminotrans"/>
</dbReference>
<dbReference type="Proteomes" id="UP001595752">
    <property type="component" value="Unassembled WGS sequence"/>
</dbReference>
<comment type="pathway">
    <text evidence="2 11">Amino-acid biosynthesis; L-histidine biosynthesis; L-histidine from 5-phospho-alpha-D-ribose 1-diphosphate: step 7/9.</text>
</comment>
<evidence type="ECO:0000259" key="12">
    <source>
        <dbReference type="Pfam" id="PF00155"/>
    </source>
</evidence>
<evidence type="ECO:0000256" key="6">
    <source>
        <dbReference type="ARBA" id="ARBA00022605"/>
    </source>
</evidence>
<dbReference type="GO" id="GO:0004400">
    <property type="term" value="F:histidinol-phosphate transaminase activity"/>
    <property type="evidence" value="ECO:0007669"/>
    <property type="project" value="UniProtKB-EC"/>
</dbReference>
<accession>A0ABV8B999</accession>
<dbReference type="PANTHER" id="PTHR43643:SF6">
    <property type="entry name" value="HISTIDINOL-PHOSPHATE AMINOTRANSFERASE"/>
    <property type="match status" value="1"/>
</dbReference>
<evidence type="ECO:0000256" key="10">
    <source>
        <dbReference type="ARBA" id="ARBA00047481"/>
    </source>
</evidence>
<dbReference type="SUPFAM" id="SSF53383">
    <property type="entry name" value="PLP-dependent transferases"/>
    <property type="match status" value="1"/>
</dbReference>
<dbReference type="InterPro" id="IPR015424">
    <property type="entry name" value="PyrdxlP-dep_Trfase"/>
</dbReference>
<evidence type="ECO:0000313" key="13">
    <source>
        <dbReference type="EMBL" id="MFC3886355.1"/>
    </source>
</evidence>
<dbReference type="Gene3D" id="3.40.640.10">
    <property type="entry name" value="Type I PLP-dependent aspartate aminotransferase-like (Major domain)"/>
    <property type="match status" value="1"/>
</dbReference>
<evidence type="ECO:0000256" key="1">
    <source>
        <dbReference type="ARBA" id="ARBA00001933"/>
    </source>
</evidence>
<evidence type="ECO:0000256" key="11">
    <source>
        <dbReference type="HAMAP-Rule" id="MF_01023"/>
    </source>
</evidence>
<dbReference type="Pfam" id="PF00155">
    <property type="entry name" value="Aminotran_1_2"/>
    <property type="match status" value="1"/>
</dbReference>
<keyword evidence="8 11" id="KW-0663">Pyridoxal phosphate</keyword>